<gene>
    <name evidence="3" type="ORF">EZS27_017190</name>
</gene>
<keyword evidence="2" id="KW-0472">Membrane</keyword>
<evidence type="ECO:0000256" key="1">
    <source>
        <dbReference type="SAM" id="Coils"/>
    </source>
</evidence>
<comment type="caution">
    <text evidence="3">The sequence shown here is derived from an EMBL/GenBank/DDBJ whole genome shotgun (WGS) entry which is preliminary data.</text>
</comment>
<keyword evidence="2" id="KW-0812">Transmembrane</keyword>
<keyword evidence="1" id="KW-0175">Coiled coil</keyword>
<proteinExistence type="predicted"/>
<feature type="transmembrane region" description="Helical" evidence="2">
    <location>
        <begin position="76"/>
        <end position="96"/>
    </location>
</feature>
<organism evidence="3">
    <name type="scientific">termite gut metagenome</name>
    <dbReference type="NCBI Taxonomy" id="433724"/>
    <lineage>
        <taxon>unclassified sequences</taxon>
        <taxon>metagenomes</taxon>
        <taxon>organismal metagenomes</taxon>
    </lineage>
</organism>
<dbReference type="EMBL" id="SNRY01000991">
    <property type="protein sequence ID" value="KAA6334501.1"/>
    <property type="molecule type" value="Genomic_DNA"/>
</dbReference>
<keyword evidence="2" id="KW-1133">Transmembrane helix</keyword>
<accession>A0A5J4RNN5</accession>
<name>A0A5J4RNN5_9ZZZZ</name>
<sequence>MSETGKKYKKHDYSKRLQIVAKVLEDHLPAKPVQAQIDMTAIDAVTERLENVIEEVKKPNIVEHHHRYTISIASNWFFLSWVALVIIILGLFWAIANQRQTISQYKENDLKYRYVKMQGQTNEENLYRLERQFKYNDSIKIVRKQVEKYEELVKEQAEKIERAKQENEAIKRLQEEVKTIKTQK</sequence>
<dbReference type="AlphaFoldDB" id="A0A5J4RNN5"/>
<feature type="coiled-coil region" evidence="1">
    <location>
        <begin position="139"/>
        <end position="183"/>
    </location>
</feature>
<evidence type="ECO:0000256" key="2">
    <source>
        <dbReference type="SAM" id="Phobius"/>
    </source>
</evidence>
<protein>
    <submittedName>
        <fullName evidence="3">Uncharacterized protein</fullName>
    </submittedName>
</protein>
<reference evidence="3" key="1">
    <citation type="submission" date="2019-03" db="EMBL/GenBank/DDBJ databases">
        <title>Single cell metagenomics reveals metabolic interactions within the superorganism composed of flagellate Streblomastix strix and complex community of Bacteroidetes bacteria on its surface.</title>
        <authorList>
            <person name="Treitli S.C."/>
            <person name="Kolisko M."/>
            <person name="Husnik F."/>
            <person name="Keeling P."/>
            <person name="Hampl V."/>
        </authorList>
    </citation>
    <scope>NUCLEOTIDE SEQUENCE</scope>
    <source>
        <strain evidence="3">STM</strain>
    </source>
</reference>
<evidence type="ECO:0000313" key="3">
    <source>
        <dbReference type="EMBL" id="KAA6334501.1"/>
    </source>
</evidence>